<evidence type="ECO:0000313" key="2">
    <source>
        <dbReference type="EMBL" id="GAA3983017.1"/>
    </source>
</evidence>
<name>A0ABP7QID1_9BACT</name>
<reference evidence="3" key="1">
    <citation type="journal article" date="2019" name="Int. J. Syst. Evol. Microbiol.">
        <title>The Global Catalogue of Microorganisms (GCM) 10K type strain sequencing project: providing services to taxonomists for standard genome sequencing and annotation.</title>
        <authorList>
            <consortium name="The Broad Institute Genomics Platform"/>
            <consortium name="The Broad Institute Genome Sequencing Center for Infectious Disease"/>
            <person name="Wu L."/>
            <person name="Ma J."/>
        </authorList>
    </citation>
    <scope>NUCLEOTIDE SEQUENCE [LARGE SCALE GENOMIC DNA]</scope>
    <source>
        <strain evidence="3">JCM 17217</strain>
    </source>
</reference>
<evidence type="ECO:0000256" key="1">
    <source>
        <dbReference type="SAM" id="MobiDB-lite"/>
    </source>
</evidence>
<evidence type="ECO:0000313" key="3">
    <source>
        <dbReference type="Proteomes" id="UP001501556"/>
    </source>
</evidence>
<proteinExistence type="predicted"/>
<organism evidence="2 3">
    <name type="scientific">Hymenobacter antarcticus</name>
    <dbReference type="NCBI Taxonomy" id="486270"/>
    <lineage>
        <taxon>Bacteria</taxon>
        <taxon>Pseudomonadati</taxon>
        <taxon>Bacteroidota</taxon>
        <taxon>Cytophagia</taxon>
        <taxon>Cytophagales</taxon>
        <taxon>Hymenobacteraceae</taxon>
        <taxon>Hymenobacter</taxon>
    </lineage>
</organism>
<protein>
    <submittedName>
        <fullName evidence="2">Uncharacterized protein</fullName>
    </submittedName>
</protein>
<accession>A0ABP7QID1</accession>
<dbReference type="Proteomes" id="UP001501556">
    <property type="component" value="Unassembled WGS sequence"/>
</dbReference>
<sequence length="80" mass="9164">MPTSPTTAMSKAEYLALAEQKYNDLQALGTAPTFYDYEKSFEAIWLELGRQVLERNMGPVPDDRRKKKDDDALWPNPNSK</sequence>
<keyword evidence="3" id="KW-1185">Reference proteome</keyword>
<comment type="caution">
    <text evidence="2">The sequence shown here is derived from an EMBL/GenBank/DDBJ whole genome shotgun (WGS) entry which is preliminary data.</text>
</comment>
<feature type="region of interest" description="Disordered" evidence="1">
    <location>
        <begin position="56"/>
        <end position="80"/>
    </location>
</feature>
<dbReference type="EMBL" id="BAABDI010000023">
    <property type="protein sequence ID" value="GAA3983017.1"/>
    <property type="molecule type" value="Genomic_DNA"/>
</dbReference>
<feature type="compositionally biased region" description="Basic and acidic residues" evidence="1">
    <location>
        <begin position="61"/>
        <end position="71"/>
    </location>
</feature>
<gene>
    <name evidence="2" type="ORF">GCM10022407_30270</name>
</gene>